<gene>
    <name evidence="1" type="ORF">ElyMa_004706100</name>
</gene>
<organism evidence="1 2">
    <name type="scientific">Elysia marginata</name>
    <dbReference type="NCBI Taxonomy" id="1093978"/>
    <lineage>
        <taxon>Eukaryota</taxon>
        <taxon>Metazoa</taxon>
        <taxon>Spiralia</taxon>
        <taxon>Lophotrochozoa</taxon>
        <taxon>Mollusca</taxon>
        <taxon>Gastropoda</taxon>
        <taxon>Heterobranchia</taxon>
        <taxon>Euthyneura</taxon>
        <taxon>Panpulmonata</taxon>
        <taxon>Sacoglossa</taxon>
        <taxon>Placobranchoidea</taxon>
        <taxon>Plakobranchidae</taxon>
        <taxon>Elysia</taxon>
    </lineage>
</organism>
<dbReference type="EMBL" id="BMAT01009445">
    <property type="protein sequence ID" value="GFS06411.1"/>
    <property type="molecule type" value="Genomic_DNA"/>
</dbReference>
<keyword evidence="2" id="KW-1185">Reference proteome</keyword>
<name>A0AAV4ICP8_9GAST</name>
<evidence type="ECO:0000313" key="2">
    <source>
        <dbReference type="Proteomes" id="UP000762676"/>
    </source>
</evidence>
<evidence type="ECO:0008006" key="3">
    <source>
        <dbReference type="Google" id="ProtNLM"/>
    </source>
</evidence>
<dbReference type="AlphaFoldDB" id="A0AAV4ICP8"/>
<evidence type="ECO:0000313" key="1">
    <source>
        <dbReference type="EMBL" id="GFS06411.1"/>
    </source>
</evidence>
<sequence length="69" mass="7561">MMFRQDCPHLRRNHFDYSTCVECCRGDLCNVEGCGSMSIMSSNQLPCLACSDISDPSTCSTTTICQAGQ</sequence>
<accession>A0AAV4ICP8</accession>
<proteinExistence type="predicted"/>
<comment type="caution">
    <text evidence="1">The sequence shown here is derived from an EMBL/GenBank/DDBJ whole genome shotgun (WGS) entry which is preliminary data.</text>
</comment>
<dbReference type="Proteomes" id="UP000762676">
    <property type="component" value="Unassembled WGS sequence"/>
</dbReference>
<protein>
    <recommendedName>
        <fullName evidence="3">TNFR-Cys domain-containing protein</fullName>
    </recommendedName>
</protein>
<reference evidence="1 2" key="1">
    <citation type="journal article" date="2021" name="Elife">
        <title>Chloroplast acquisition without the gene transfer in kleptoplastic sea slugs, Plakobranchus ocellatus.</title>
        <authorList>
            <person name="Maeda T."/>
            <person name="Takahashi S."/>
            <person name="Yoshida T."/>
            <person name="Shimamura S."/>
            <person name="Takaki Y."/>
            <person name="Nagai Y."/>
            <person name="Toyoda A."/>
            <person name="Suzuki Y."/>
            <person name="Arimoto A."/>
            <person name="Ishii H."/>
            <person name="Satoh N."/>
            <person name="Nishiyama T."/>
            <person name="Hasebe M."/>
            <person name="Maruyama T."/>
            <person name="Minagawa J."/>
            <person name="Obokata J."/>
            <person name="Shigenobu S."/>
        </authorList>
    </citation>
    <scope>NUCLEOTIDE SEQUENCE [LARGE SCALE GENOMIC DNA]</scope>
</reference>
<feature type="non-terminal residue" evidence="1">
    <location>
        <position position="69"/>
    </location>
</feature>